<organism evidence="6 7">
    <name type="scientific">Gordonia jinhuaensis</name>
    <dbReference type="NCBI Taxonomy" id="1517702"/>
    <lineage>
        <taxon>Bacteria</taxon>
        <taxon>Bacillati</taxon>
        <taxon>Actinomycetota</taxon>
        <taxon>Actinomycetes</taxon>
        <taxon>Mycobacteriales</taxon>
        <taxon>Gordoniaceae</taxon>
        <taxon>Gordonia</taxon>
    </lineage>
</organism>
<dbReference type="Gene3D" id="3.40.50.1360">
    <property type="match status" value="1"/>
</dbReference>
<dbReference type="Gene3D" id="1.10.10.10">
    <property type="entry name" value="Winged helix-like DNA-binding domain superfamily/Winged helix DNA-binding domain"/>
    <property type="match status" value="1"/>
</dbReference>
<proteinExistence type="inferred from homology"/>
<comment type="caution">
    <text evidence="6">The sequence shown here is derived from an EMBL/GenBank/DDBJ whole genome shotgun (WGS) entry which is preliminary data.</text>
</comment>
<sequence>MSPQSPSSDDRRIGLAVRAARLYYLQELDMATIGRELGMSRSSVSRLLAFARSTGLVDITIHPPADRTGELAGELRRRFTVEAEVVPTTSQTTDIDRLERVGQAAGRLLSHVVDSDMTLGIAWGTTVSAMSRHLEPRELWNLSIVQLNGAGNSTTSGIDYASAILERFADAYSARVEHFPVPAFFDEADTKVALWRERSTRRVLDVQRRMDVALFGLGTPDADVPGHVYAGGYLAPDDFAALRRDGVAGDVATRFYRHDGSDAGIALNERSSGPDLDTIRSVQRRICVVAGESKAAATEGAFAAGLITDLVADESLARLLIHRDDLRRGAPDTQSRARRRG</sequence>
<dbReference type="GO" id="GO:0003677">
    <property type="term" value="F:DNA binding"/>
    <property type="evidence" value="ECO:0007669"/>
    <property type="project" value="UniProtKB-KW"/>
</dbReference>
<dbReference type="SUPFAM" id="SSF100950">
    <property type="entry name" value="NagB/RpiA/CoA transferase-like"/>
    <property type="match status" value="1"/>
</dbReference>
<protein>
    <submittedName>
        <fullName evidence="6">Transcriptional regulator</fullName>
    </submittedName>
</protein>
<keyword evidence="2" id="KW-0805">Transcription regulation</keyword>
<evidence type="ECO:0000256" key="2">
    <source>
        <dbReference type="ARBA" id="ARBA00023015"/>
    </source>
</evidence>
<evidence type="ECO:0000256" key="1">
    <source>
        <dbReference type="ARBA" id="ARBA00010466"/>
    </source>
</evidence>
<dbReference type="InterPro" id="IPR036388">
    <property type="entry name" value="WH-like_DNA-bd_sf"/>
</dbReference>
<evidence type="ECO:0000313" key="7">
    <source>
        <dbReference type="Proteomes" id="UP000621454"/>
    </source>
</evidence>
<reference evidence="6" key="1">
    <citation type="journal article" date="2014" name="Int. J. Syst. Evol. Microbiol.">
        <title>Complete genome sequence of Corynebacterium casei LMG S-19264T (=DSM 44701T), isolated from a smear-ripened cheese.</title>
        <authorList>
            <consortium name="US DOE Joint Genome Institute (JGI-PGF)"/>
            <person name="Walter F."/>
            <person name="Albersmeier A."/>
            <person name="Kalinowski J."/>
            <person name="Ruckert C."/>
        </authorList>
    </citation>
    <scope>NUCLEOTIDE SEQUENCE</scope>
    <source>
        <strain evidence="6">CGMCC 1.12827</strain>
    </source>
</reference>
<gene>
    <name evidence="6" type="ORF">GCM10011489_14290</name>
</gene>
<feature type="domain" description="Sugar-binding" evidence="5">
    <location>
        <begin position="70"/>
        <end position="321"/>
    </location>
</feature>
<evidence type="ECO:0000259" key="5">
    <source>
        <dbReference type="Pfam" id="PF04198"/>
    </source>
</evidence>
<dbReference type="GO" id="GO:0030246">
    <property type="term" value="F:carbohydrate binding"/>
    <property type="evidence" value="ECO:0007669"/>
    <property type="project" value="InterPro"/>
</dbReference>
<evidence type="ECO:0000256" key="4">
    <source>
        <dbReference type="ARBA" id="ARBA00023163"/>
    </source>
</evidence>
<dbReference type="AlphaFoldDB" id="A0A916WST4"/>
<evidence type="ECO:0000313" key="6">
    <source>
        <dbReference type="EMBL" id="GGB27279.1"/>
    </source>
</evidence>
<dbReference type="PANTHER" id="PTHR34294:SF1">
    <property type="entry name" value="TRANSCRIPTIONAL REGULATOR LSRR"/>
    <property type="match status" value="1"/>
</dbReference>
<dbReference type="EMBL" id="BMGC01000007">
    <property type="protein sequence ID" value="GGB27279.1"/>
    <property type="molecule type" value="Genomic_DNA"/>
</dbReference>
<name>A0A916WST4_9ACTN</name>
<reference evidence="6" key="2">
    <citation type="submission" date="2020-09" db="EMBL/GenBank/DDBJ databases">
        <authorList>
            <person name="Sun Q."/>
            <person name="Zhou Y."/>
        </authorList>
    </citation>
    <scope>NUCLEOTIDE SEQUENCE</scope>
    <source>
        <strain evidence="6">CGMCC 1.12827</strain>
    </source>
</reference>
<dbReference type="InterPro" id="IPR007324">
    <property type="entry name" value="Sugar-bd_dom_put"/>
</dbReference>
<dbReference type="Proteomes" id="UP000621454">
    <property type="component" value="Unassembled WGS sequence"/>
</dbReference>
<keyword evidence="7" id="KW-1185">Reference proteome</keyword>
<evidence type="ECO:0000256" key="3">
    <source>
        <dbReference type="ARBA" id="ARBA00023125"/>
    </source>
</evidence>
<dbReference type="RefSeq" id="WP_229742257.1">
    <property type="nucleotide sequence ID" value="NZ_BMGC01000007.1"/>
</dbReference>
<keyword evidence="3" id="KW-0238">DNA-binding</keyword>
<dbReference type="InterPro" id="IPR037171">
    <property type="entry name" value="NagB/RpiA_transferase-like"/>
</dbReference>
<comment type="similarity">
    <text evidence="1">Belongs to the SorC transcriptional regulatory family.</text>
</comment>
<keyword evidence="4" id="KW-0804">Transcription</keyword>
<dbReference type="PANTHER" id="PTHR34294">
    <property type="entry name" value="TRANSCRIPTIONAL REGULATOR-RELATED"/>
    <property type="match status" value="1"/>
</dbReference>
<dbReference type="Pfam" id="PF04198">
    <property type="entry name" value="Sugar-bind"/>
    <property type="match status" value="1"/>
</dbReference>
<dbReference type="InterPro" id="IPR051054">
    <property type="entry name" value="SorC_transcr_regulators"/>
</dbReference>
<accession>A0A916WST4</accession>